<name>A0A1H8ARG6_STRJI</name>
<dbReference type="OrthoDB" id="3297477at2"/>
<sequence>MPGTSKRISNGSPPVPGPPVTALRRGRAVLTSEWIKMGSLRSLRATALTGLVFSVLLAFLVCTGFHSRWHSLGPETRAAFRPVDTSLGFLQLTPLLFGALGALVVTGEYGTGQIRGTFAATPQRPLVLAAKAVLLGAVGLALALITVGFAFLVGQGQLAGTAPHASLGSSGAAGALLGGALYLTLTALFGLFLGVVVRSTAVAVSTLFGLFLVLPVLVDNLPKGAAWRHTVPWLPSNLGYSLWHSPAPLLVRATPAGFALAGWVVLLAAGALASLRVRDA</sequence>
<feature type="transmembrane region" description="Helical" evidence="2">
    <location>
        <begin position="172"/>
        <end position="193"/>
    </location>
</feature>
<protein>
    <submittedName>
        <fullName evidence="3">ABC-2 family transporter protein</fullName>
    </submittedName>
</protein>
<dbReference type="STRING" id="235985.SAMN05414137_14920"/>
<dbReference type="eggNOG" id="COG1668">
    <property type="taxonomic scope" value="Bacteria"/>
</dbReference>
<reference evidence="4" key="1">
    <citation type="submission" date="2016-10" db="EMBL/GenBank/DDBJ databases">
        <authorList>
            <person name="Varghese N."/>
        </authorList>
    </citation>
    <scope>NUCLEOTIDE SEQUENCE [LARGE SCALE GENOMIC DNA]</scope>
    <source>
        <strain evidence="4">DSM 45096 / BCRC 16803 / CGMCC 4.1857 / CIP 109030 / JCM 12277 / KCTC 19219 / NBRC 100920 / 33214</strain>
    </source>
</reference>
<feature type="transmembrane region" description="Helical" evidence="2">
    <location>
        <begin position="200"/>
        <end position="218"/>
    </location>
</feature>
<feature type="transmembrane region" description="Helical" evidence="2">
    <location>
        <begin position="45"/>
        <end position="66"/>
    </location>
</feature>
<feature type="region of interest" description="Disordered" evidence="1">
    <location>
        <begin position="1"/>
        <end position="22"/>
    </location>
</feature>
<feature type="transmembrane region" description="Helical" evidence="2">
    <location>
        <begin position="86"/>
        <end position="105"/>
    </location>
</feature>
<dbReference type="RefSeq" id="WP_052439214.1">
    <property type="nucleotide sequence ID" value="NZ_BBPN01000037.1"/>
</dbReference>
<evidence type="ECO:0000256" key="1">
    <source>
        <dbReference type="SAM" id="MobiDB-lite"/>
    </source>
</evidence>
<evidence type="ECO:0000313" key="3">
    <source>
        <dbReference type="EMBL" id="SEM73321.1"/>
    </source>
</evidence>
<accession>A0A1H8ARG6</accession>
<organism evidence="3 4">
    <name type="scientific">Streptacidiphilus jiangxiensis</name>
    <dbReference type="NCBI Taxonomy" id="235985"/>
    <lineage>
        <taxon>Bacteria</taxon>
        <taxon>Bacillati</taxon>
        <taxon>Actinomycetota</taxon>
        <taxon>Actinomycetes</taxon>
        <taxon>Kitasatosporales</taxon>
        <taxon>Streptomycetaceae</taxon>
        <taxon>Streptacidiphilus</taxon>
    </lineage>
</organism>
<evidence type="ECO:0000313" key="4">
    <source>
        <dbReference type="Proteomes" id="UP000183015"/>
    </source>
</evidence>
<feature type="transmembrane region" description="Helical" evidence="2">
    <location>
        <begin position="256"/>
        <end position="275"/>
    </location>
</feature>
<dbReference type="EMBL" id="FOAZ01000049">
    <property type="protein sequence ID" value="SEM73321.1"/>
    <property type="molecule type" value="Genomic_DNA"/>
</dbReference>
<gene>
    <name evidence="3" type="ORF">SAMN05414137_14920</name>
</gene>
<dbReference type="AlphaFoldDB" id="A0A1H8ARG6"/>
<evidence type="ECO:0000256" key="2">
    <source>
        <dbReference type="SAM" id="Phobius"/>
    </source>
</evidence>
<keyword evidence="2" id="KW-0472">Membrane</keyword>
<proteinExistence type="predicted"/>
<keyword evidence="4" id="KW-1185">Reference proteome</keyword>
<keyword evidence="2" id="KW-0812">Transmembrane</keyword>
<keyword evidence="2" id="KW-1133">Transmembrane helix</keyword>
<feature type="transmembrane region" description="Helical" evidence="2">
    <location>
        <begin position="126"/>
        <end position="152"/>
    </location>
</feature>
<dbReference type="Proteomes" id="UP000183015">
    <property type="component" value="Unassembled WGS sequence"/>
</dbReference>